<dbReference type="OrthoDB" id="15001at2759"/>
<dbReference type="eggNOG" id="KOG3061">
    <property type="taxonomic scope" value="Eukaryota"/>
</dbReference>
<name>D7FKB2_ECTSI</name>
<dbReference type="STRING" id="2880.D7FKB2"/>
<keyword evidence="1" id="KW-0143">Chaperone</keyword>
<evidence type="ECO:0000256" key="2">
    <source>
        <dbReference type="ARBA" id="ARBA00043974"/>
    </source>
</evidence>
<keyword evidence="4" id="KW-1185">Reference proteome</keyword>
<comment type="similarity">
    <text evidence="2">Belongs to the POMP/UMP1 family.</text>
</comment>
<dbReference type="OMA" id="HADMEKK"/>
<gene>
    <name evidence="3" type="ORF">Esi_0143_0008</name>
</gene>
<organism evidence="3 4">
    <name type="scientific">Ectocarpus siliculosus</name>
    <name type="common">Brown alga</name>
    <name type="synonym">Conferva siliculosa</name>
    <dbReference type="NCBI Taxonomy" id="2880"/>
    <lineage>
        <taxon>Eukaryota</taxon>
        <taxon>Sar</taxon>
        <taxon>Stramenopiles</taxon>
        <taxon>Ochrophyta</taxon>
        <taxon>PX clade</taxon>
        <taxon>Phaeophyceae</taxon>
        <taxon>Ectocarpales</taxon>
        <taxon>Ectocarpaceae</taxon>
        <taxon>Ectocarpus</taxon>
    </lineage>
</organism>
<dbReference type="PANTHER" id="PTHR12828">
    <property type="entry name" value="PROTEASOME MATURATION PROTEIN UMP1"/>
    <property type="match status" value="1"/>
</dbReference>
<protein>
    <recommendedName>
        <fullName evidence="5">Proteasome maturation factor UMP1</fullName>
    </recommendedName>
</protein>
<dbReference type="Proteomes" id="UP000002630">
    <property type="component" value="Linkage Group LG03"/>
</dbReference>
<dbReference type="EMBL" id="FN649728">
    <property type="protein sequence ID" value="CBJ29315.1"/>
    <property type="molecule type" value="Genomic_DNA"/>
</dbReference>
<reference evidence="3 4" key="1">
    <citation type="journal article" date="2010" name="Nature">
        <title>The Ectocarpus genome and the independent evolution of multicellularity in brown algae.</title>
        <authorList>
            <person name="Cock J.M."/>
            <person name="Sterck L."/>
            <person name="Rouze P."/>
            <person name="Scornet D."/>
            <person name="Allen A.E."/>
            <person name="Amoutzias G."/>
            <person name="Anthouard V."/>
            <person name="Artiguenave F."/>
            <person name="Aury J.M."/>
            <person name="Badger J.H."/>
            <person name="Beszteri B."/>
            <person name="Billiau K."/>
            <person name="Bonnet E."/>
            <person name="Bothwell J.H."/>
            <person name="Bowler C."/>
            <person name="Boyen C."/>
            <person name="Brownlee C."/>
            <person name="Carrano C.J."/>
            <person name="Charrier B."/>
            <person name="Cho G.Y."/>
            <person name="Coelho S.M."/>
            <person name="Collen J."/>
            <person name="Corre E."/>
            <person name="Da Silva C."/>
            <person name="Delage L."/>
            <person name="Delaroque N."/>
            <person name="Dittami S.M."/>
            <person name="Doulbeau S."/>
            <person name="Elias M."/>
            <person name="Farnham G."/>
            <person name="Gachon C.M."/>
            <person name="Gschloessl B."/>
            <person name="Heesch S."/>
            <person name="Jabbari K."/>
            <person name="Jubin C."/>
            <person name="Kawai H."/>
            <person name="Kimura K."/>
            <person name="Kloareg B."/>
            <person name="Kupper F.C."/>
            <person name="Lang D."/>
            <person name="Le Bail A."/>
            <person name="Leblanc C."/>
            <person name="Lerouge P."/>
            <person name="Lohr M."/>
            <person name="Lopez P.J."/>
            <person name="Martens C."/>
            <person name="Maumus F."/>
            <person name="Michel G."/>
            <person name="Miranda-Saavedra D."/>
            <person name="Morales J."/>
            <person name="Moreau H."/>
            <person name="Motomura T."/>
            <person name="Nagasato C."/>
            <person name="Napoli C.A."/>
            <person name="Nelson D.R."/>
            <person name="Nyvall-Collen P."/>
            <person name="Peters A.F."/>
            <person name="Pommier C."/>
            <person name="Potin P."/>
            <person name="Poulain J."/>
            <person name="Quesneville H."/>
            <person name="Read B."/>
            <person name="Rensing S.A."/>
            <person name="Ritter A."/>
            <person name="Rousvoal S."/>
            <person name="Samanta M."/>
            <person name="Samson G."/>
            <person name="Schroeder D.C."/>
            <person name="Segurens B."/>
            <person name="Strittmatter M."/>
            <person name="Tonon T."/>
            <person name="Tregear J.W."/>
            <person name="Valentin K."/>
            <person name="von Dassow P."/>
            <person name="Yamagishi T."/>
            <person name="Van de Peer Y."/>
            <person name="Wincker P."/>
        </authorList>
    </citation>
    <scope>NUCLEOTIDE SEQUENCE [LARGE SCALE GENOMIC DNA]</scope>
    <source>
        <strain evidence="4">Ec32 / CCAP1310/4</strain>
    </source>
</reference>
<proteinExistence type="inferred from homology"/>
<dbReference type="InParanoid" id="D7FKB2"/>
<evidence type="ECO:0000256" key="1">
    <source>
        <dbReference type="ARBA" id="ARBA00023186"/>
    </source>
</evidence>
<dbReference type="GO" id="GO:0005737">
    <property type="term" value="C:cytoplasm"/>
    <property type="evidence" value="ECO:0007669"/>
    <property type="project" value="TreeGrafter"/>
</dbReference>
<dbReference type="AlphaFoldDB" id="D7FKB2"/>
<evidence type="ECO:0000313" key="3">
    <source>
        <dbReference type="EMBL" id="CBJ29315.1"/>
    </source>
</evidence>
<dbReference type="GO" id="GO:0005634">
    <property type="term" value="C:nucleus"/>
    <property type="evidence" value="ECO:0007669"/>
    <property type="project" value="TreeGrafter"/>
</dbReference>
<evidence type="ECO:0008006" key="5">
    <source>
        <dbReference type="Google" id="ProtNLM"/>
    </source>
</evidence>
<dbReference type="Pfam" id="PF05348">
    <property type="entry name" value="UMP1"/>
    <property type="match status" value="1"/>
</dbReference>
<dbReference type="EMBL" id="FN648021">
    <property type="protein sequence ID" value="CBJ29315.1"/>
    <property type="molecule type" value="Genomic_DNA"/>
</dbReference>
<dbReference type="GO" id="GO:0043248">
    <property type="term" value="P:proteasome assembly"/>
    <property type="evidence" value="ECO:0007669"/>
    <property type="project" value="InterPro"/>
</dbReference>
<evidence type="ECO:0000313" key="4">
    <source>
        <dbReference type="Proteomes" id="UP000002630"/>
    </source>
</evidence>
<dbReference type="PANTHER" id="PTHR12828:SF3">
    <property type="entry name" value="PROTEASOME MATURATION PROTEIN"/>
    <property type="match status" value="1"/>
</dbReference>
<accession>D7FKB2</accession>
<sequence>MAGMMGKAMPMARAPHDQMRFGFSSFAQDASAGHPLEAMNKARIPNEFDFKMDLAGKVYGSAFVMRMKTEVATLSQAQHLPGLPSSMLGLETVLGRDETVEFEDYLDPPADRPEGPRFRVHEAMEIQYGLM</sequence>
<dbReference type="InterPro" id="IPR008012">
    <property type="entry name" value="Ump1"/>
</dbReference>